<dbReference type="AlphaFoldDB" id="A0AAD7QDB7"/>
<sequence>MAHHGDQHSISEQEPQNLFAVVRGNLCFEVYKYGTGTALFQPELICNFPFLDGSCVNWSPSGTYLAELRQEEIFVRGAAPSFCEIMRSSHSEGRQIDFSPGENYIVVNCGKRGEQYAAVQKVIDMKTGIAKKSFEGIAPISMGMLTPTVI</sequence>
<dbReference type="PANTHER" id="PTHR14068:SF0">
    <property type="entry name" value="EUKARYOTIC TRANSLATION INITIATION FACTOR 3 SUBUNIT B"/>
    <property type="match status" value="1"/>
</dbReference>
<keyword evidence="3" id="KW-0694">RNA-binding</keyword>
<dbReference type="Proteomes" id="UP001163823">
    <property type="component" value="Chromosome 2"/>
</dbReference>
<keyword evidence="1" id="KW-0963">Cytoplasm</keyword>
<dbReference type="KEGG" id="qsa:O6P43_002734"/>
<dbReference type="GO" id="GO:0005852">
    <property type="term" value="C:eukaryotic translation initiation factor 3 complex"/>
    <property type="evidence" value="ECO:0007669"/>
    <property type="project" value="InterPro"/>
</dbReference>
<proteinExistence type="predicted"/>
<comment type="caution">
    <text evidence="5">The sequence shown here is derived from an EMBL/GenBank/DDBJ whole genome shotgun (WGS) entry which is preliminary data.</text>
</comment>
<dbReference type="GO" id="GO:0003723">
    <property type="term" value="F:RNA binding"/>
    <property type="evidence" value="ECO:0007669"/>
    <property type="project" value="UniProtKB-KW"/>
</dbReference>
<evidence type="ECO:0000313" key="6">
    <source>
        <dbReference type="Proteomes" id="UP001163823"/>
    </source>
</evidence>
<reference evidence="5" key="1">
    <citation type="journal article" date="2023" name="Science">
        <title>Elucidation of the pathway for biosynthesis of saponin adjuvants from the soapbark tree.</title>
        <authorList>
            <person name="Reed J."/>
            <person name="Orme A."/>
            <person name="El-Demerdash A."/>
            <person name="Owen C."/>
            <person name="Martin L.B.B."/>
            <person name="Misra R.C."/>
            <person name="Kikuchi S."/>
            <person name="Rejzek M."/>
            <person name="Martin A.C."/>
            <person name="Harkess A."/>
            <person name="Leebens-Mack J."/>
            <person name="Louveau T."/>
            <person name="Stephenson M.J."/>
            <person name="Osbourn A."/>
        </authorList>
    </citation>
    <scope>NUCLEOTIDE SEQUENCE</scope>
    <source>
        <strain evidence="5">S10</strain>
    </source>
</reference>
<keyword evidence="4" id="KW-0648">Protein biosynthesis</keyword>
<evidence type="ECO:0000256" key="4">
    <source>
        <dbReference type="ARBA" id="ARBA00022917"/>
    </source>
</evidence>
<organism evidence="5 6">
    <name type="scientific">Quillaja saponaria</name>
    <name type="common">Soap bark tree</name>
    <dbReference type="NCBI Taxonomy" id="32244"/>
    <lineage>
        <taxon>Eukaryota</taxon>
        <taxon>Viridiplantae</taxon>
        <taxon>Streptophyta</taxon>
        <taxon>Embryophyta</taxon>
        <taxon>Tracheophyta</taxon>
        <taxon>Spermatophyta</taxon>
        <taxon>Magnoliopsida</taxon>
        <taxon>eudicotyledons</taxon>
        <taxon>Gunneridae</taxon>
        <taxon>Pentapetalae</taxon>
        <taxon>rosids</taxon>
        <taxon>fabids</taxon>
        <taxon>Fabales</taxon>
        <taxon>Quillajaceae</taxon>
        <taxon>Quillaja</taxon>
    </lineage>
</organism>
<dbReference type="InterPro" id="IPR011400">
    <property type="entry name" value="EIF3B"/>
</dbReference>
<name>A0AAD7QDB7_QUISA</name>
<protein>
    <submittedName>
        <fullName evidence="5">Eukaryotic translation initiation factor 3 subunit B</fullName>
    </submittedName>
</protein>
<accession>A0AAD7QDB7</accession>
<dbReference type="EMBL" id="JARAOO010000002">
    <property type="protein sequence ID" value="KAJ7979322.1"/>
    <property type="molecule type" value="Genomic_DNA"/>
</dbReference>
<gene>
    <name evidence="5" type="ORF">O6P43_002734</name>
</gene>
<evidence type="ECO:0000256" key="2">
    <source>
        <dbReference type="ARBA" id="ARBA00022540"/>
    </source>
</evidence>
<dbReference type="GO" id="GO:0003743">
    <property type="term" value="F:translation initiation factor activity"/>
    <property type="evidence" value="ECO:0007669"/>
    <property type="project" value="UniProtKB-KW"/>
</dbReference>
<keyword evidence="2 5" id="KW-0396">Initiation factor</keyword>
<evidence type="ECO:0000256" key="1">
    <source>
        <dbReference type="ARBA" id="ARBA00022490"/>
    </source>
</evidence>
<evidence type="ECO:0000313" key="5">
    <source>
        <dbReference type="EMBL" id="KAJ7979322.1"/>
    </source>
</evidence>
<evidence type="ECO:0000256" key="3">
    <source>
        <dbReference type="ARBA" id="ARBA00022884"/>
    </source>
</evidence>
<keyword evidence="6" id="KW-1185">Reference proteome</keyword>
<dbReference type="GO" id="GO:0031369">
    <property type="term" value="F:translation initiation factor binding"/>
    <property type="evidence" value="ECO:0007669"/>
    <property type="project" value="InterPro"/>
</dbReference>
<dbReference type="PANTHER" id="PTHR14068">
    <property type="entry name" value="EUKARYOTIC TRANSLATION INITIATION FACTOR 3 EIF3 -RELATED"/>
    <property type="match status" value="1"/>
</dbReference>